<keyword evidence="4" id="KW-1185">Reference proteome</keyword>
<dbReference type="RefSeq" id="WP_302037886.1">
    <property type="nucleotide sequence ID" value="NZ_JAUKPO010000006.1"/>
</dbReference>
<evidence type="ECO:0000256" key="1">
    <source>
        <dbReference type="SAM" id="SignalP"/>
    </source>
</evidence>
<feature type="signal peptide" evidence="1">
    <location>
        <begin position="1"/>
        <end position="29"/>
    </location>
</feature>
<dbReference type="CDD" id="cd07184">
    <property type="entry name" value="E_set_Isoamylase_like_N"/>
    <property type="match status" value="1"/>
</dbReference>
<name>A0ABT8R4S8_9BACT</name>
<keyword evidence="1" id="KW-0732">Signal</keyword>
<evidence type="ECO:0000259" key="2">
    <source>
        <dbReference type="SMART" id="SM00245"/>
    </source>
</evidence>
<dbReference type="EMBL" id="JAUKPO010000006">
    <property type="protein sequence ID" value="MDO1447082.1"/>
    <property type="molecule type" value="Genomic_DNA"/>
</dbReference>
<reference evidence="3" key="1">
    <citation type="submission" date="2023-07" db="EMBL/GenBank/DDBJ databases">
        <title>The genome sequence of Rhodocytophaga aerolata KACC 12507.</title>
        <authorList>
            <person name="Zhang X."/>
        </authorList>
    </citation>
    <scope>NUCLEOTIDE SEQUENCE</scope>
    <source>
        <strain evidence="3">KACC 12507</strain>
    </source>
</reference>
<dbReference type="CDD" id="cd07563">
    <property type="entry name" value="Peptidase_S41_IRBP"/>
    <property type="match status" value="1"/>
</dbReference>
<protein>
    <submittedName>
        <fullName evidence="3">S41 family peptidase</fullName>
    </submittedName>
</protein>
<dbReference type="SUPFAM" id="SSF81296">
    <property type="entry name" value="E set domains"/>
    <property type="match status" value="1"/>
</dbReference>
<dbReference type="Pfam" id="PF16561">
    <property type="entry name" value="AMPK1_CBM"/>
    <property type="match status" value="1"/>
</dbReference>
<dbReference type="InterPro" id="IPR005151">
    <property type="entry name" value="Tail-specific_protease"/>
</dbReference>
<proteinExistence type="predicted"/>
<dbReference type="Gene3D" id="3.30.750.44">
    <property type="match status" value="1"/>
</dbReference>
<dbReference type="SUPFAM" id="SSF52096">
    <property type="entry name" value="ClpP/crotonase"/>
    <property type="match status" value="1"/>
</dbReference>
<dbReference type="Gene3D" id="2.60.40.10">
    <property type="entry name" value="Immunoglobulins"/>
    <property type="match status" value="1"/>
</dbReference>
<dbReference type="PANTHER" id="PTHR11261">
    <property type="entry name" value="INTERPHOTORECEPTOR RETINOID-BINDING PROTEIN"/>
    <property type="match status" value="1"/>
</dbReference>
<dbReference type="InterPro" id="IPR013783">
    <property type="entry name" value="Ig-like_fold"/>
</dbReference>
<dbReference type="Gene3D" id="3.90.226.10">
    <property type="entry name" value="2-enoyl-CoA Hydratase, Chain A, domain 1"/>
    <property type="match status" value="1"/>
</dbReference>
<accession>A0ABT8R4S8</accession>
<dbReference type="InterPro" id="IPR014756">
    <property type="entry name" value="Ig_E-set"/>
</dbReference>
<dbReference type="Pfam" id="PF03572">
    <property type="entry name" value="Peptidase_S41"/>
    <property type="match status" value="1"/>
</dbReference>
<feature type="domain" description="Tail specific protease" evidence="2">
    <location>
        <begin position="122"/>
        <end position="316"/>
    </location>
</feature>
<feature type="chain" id="PRO_5046903062" evidence="1">
    <location>
        <begin position="30"/>
        <end position="458"/>
    </location>
</feature>
<dbReference type="PANTHER" id="PTHR11261:SF3">
    <property type="entry name" value="RETINOL-BINDING PROTEIN 3"/>
    <property type="match status" value="1"/>
</dbReference>
<gene>
    <name evidence="3" type="ORF">Q0590_12510</name>
</gene>
<dbReference type="SMART" id="SM00245">
    <property type="entry name" value="TSPc"/>
    <property type="match status" value="1"/>
</dbReference>
<organism evidence="3 4">
    <name type="scientific">Rhodocytophaga aerolata</name>
    <dbReference type="NCBI Taxonomy" id="455078"/>
    <lineage>
        <taxon>Bacteria</taxon>
        <taxon>Pseudomonadati</taxon>
        <taxon>Bacteroidota</taxon>
        <taxon>Cytophagia</taxon>
        <taxon>Cytophagales</taxon>
        <taxon>Rhodocytophagaceae</taxon>
        <taxon>Rhodocytophaga</taxon>
    </lineage>
</organism>
<dbReference type="Proteomes" id="UP001168528">
    <property type="component" value="Unassembled WGS sequence"/>
</dbReference>
<evidence type="ECO:0000313" key="4">
    <source>
        <dbReference type="Proteomes" id="UP001168528"/>
    </source>
</evidence>
<sequence>MKRHTFFDKLLLFAWVLAANFANPPASQAQDLDATARTHAIKSVLRCLQENYIYPDIAAKMERDIVSRAAKGEYNHITDGNLFAQRLTRDLQAICHDLHVNVTYSAQVLPPEPKHLTLSPQEAEHMRQMLAKENFGVAKVDILKGNLGYIKFNLLAPPDLAAEVYAATITYVSNTDALIIDLRECGGSISPDAIPMLCSYFFKDPVHLNDIYWRHEDKTRQFWSWAYVPGKRYLDKPIYVLTSRRTFSGAEELAYDLKNLKRATIIGDTTGGGANPGGTRRANDHFMVWVPFGKVTNPITKTNWEGTGVTPDIAVPASVALHTAQTTALTEILNPKNDLADGAAASKATGTMDEQWKKVVTTELATLEKTKPQIKPVTFTLKGYEKAKEVMVAGSFNYWTPRTHIMKRKGDTWQVQVPLETGNHSYKFVVDGEWITDPANPQTEADGSYTNSVLTVKE</sequence>
<comment type="caution">
    <text evidence="3">The sequence shown here is derived from an EMBL/GenBank/DDBJ whole genome shotgun (WGS) entry which is preliminary data.</text>
</comment>
<dbReference type="InterPro" id="IPR029045">
    <property type="entry name" value="ClpP/crotonase-like_dom_sf"/>
</dbReference>
<evidence type="ECO:0000313" key="3">
    <source>
        <dbReference type="EMBL" id="MDO1447082.1"/>
    </source>
</evidence>
<dbReference type="Pfam" id="PF11918">
    <property type="entry name" value="Peptidase_S41_N"/>
    <property type="match status" value="1"/>
</dbReference>
<dbReference type="InterPro" id="IPR032640">
    <property type="entry name" value="AMPK1_CBM"/>
</dbReference>